<dbReference type="Proteomes" id="UP001596289">
    <property type="component" value="Unassembled WGS sequence"/>
</dbReference>
<name>A0ABW1RCS6_9LACO</name>
<evidence type="ECO:0000313" key="1">
    <source>
        <dbReference type="EMBL" id="MFC6169429.1"/>
    </source>
</evidence>
<gene>
    <name evidence="1" type="ORF">ACFQGP_02415</name>
</gene>
<evidence type="ECO:0000313" key="2">
    <source>
        <dbReference type="Proteomes" id="UP001596289"/>
    </source>
</evidence>
<protein>
    <submittedName>
        <fullName evidence="1">Uncharacterized protein</fullName>
    </submittedName>
</protein>
<keyword evidence="2" id="KW-1185">Reference proteome</keyword>
<reference evidence="2" key="1">
    <citation type="journal article" date="2019" name="Int. J. Syst. Evol. Microbiol.">
        <title>The Global Catalogue of Microorganisms (GCM) 10K type strain sequencing project: providing services to taxonomists for standard genome sequencing and annotation.</title>
        <authorList>
            <consortium name="The Broad Institute Genomics Platform"/>
            <consortium name="The Broad Institute Genome Sequencing Center for Infectious Disease"/>
            <person name="Wu L."/>
            <person name="Ma J."/>
        </authorList>
    </citation>
    <scope>NUCLEOTIDE SEQUENCE [LARGE SCALE GENOMIC DNA]</scope>
    <source>
        <strain evidence="2">CCM 8904</strain>
    </source>
</reference>
<comment type="caution">
    <text evidence="1">The sequence shown here is derived from an EMBL/GenBank/DDBJ whole genome shotgun (WGS) entry which is preliminary data.</text>
</comment>
<proteinExistence type="predicted"/>
<dbReference type="RefSeq" id="WP_125551292.1">
    <property type="nucleotide sequence ID" value="NZ_JBHSSL010000018.1"/>
</dbReference>
<accession>A0ABW1RCS6</accession>
<sequence>MIILDAPIQQDKIIALLNAYDQDGVSFQFDHKKGIQLHFTTNQSDLATAAKVAKAAIKAEPWGGVLYFQARVAK</sequence>
<dbReference type="EMBL" id="JBHSSL010000018">
    <property type="protein sequence ID" value="MFC6169429.1"/>
    <property type="molecule type" value="Genomic_DNA"/>
</dbReference>
<organism evidence="1 2">
    <name type="scientific">Loigolactobacillus jiayinensis</name>
    <dbReference type="NCBI Taxonomy" id="2486016"/>
    <lineage>
        <taxon>Bacteria</taxon>
        <taxon>Bacillati</taxon>
        <taxon>Bacillota</taxon>
        <taxon>Bacilli</taxon>
        <taxon>Lactobacillales</taxon>
        <taxon>Lactobacillaceae</taxon>
        <taxon>Loigolactobacillus</taxon>
    </lineage>
</organism>